<evidence type="ECO:0000256" key="1">
    <source>
        <dbReference type="SAM" id="MobiDB-lite"/>
    </source>
</evidence>
<gene>
    <name evidence="2" type="ORF">EHO51_04110</name>
</gene>
<dbReference type="InterPro" id="IPR023346">
    <property type="entry name" value="Lysozyme-like_dom_sf"/>
</dbReference>
<organism evidence="2 3">
    <name type="scientific">Methylocystis rosea</name>
    <dbReference type="NCBI Taxonomy" id="173366"/>
    <lineage>
        <taxon>Bacteria</taxon>
        <taxon>Pseudomonadati</taxon>
        <taxon>Pseudomonadota</taxon>
        <taxon>Alphaproteobacteria</taxon>
        <taxon>Hyphomicrobiales</taxon>
        <taxon>Methylocystaceae</taxon>
        <taxon>Methylocystis</taxon>
    </lineage>
</organism>
<evidence type="ECO:0000313" key="3">
    <source>
        <dbReference type="Proteomes" id="UP000273982"/>
    </source>
</evidence>
<accession>A0A3G8M4L5</accession>
<dbReference type="SUPFAM" id="SSF53955">
    <property type="entry name" value="Lysozyme-like"/>
    <property type="match status" value="1"/>
</dbReference>
<dbReference type="AlphaFoldDB" id="A0A3G8M4L5"/>
<feature type="compositionally biased region" description="Low complexity" evidence="1">
    <location>
        <begin position="58"/>
        <end position="73"/>
    </location>
</feature>
<dbReference type="KEGG" id="mros:EHO51_04110"/>
<reference evidence="2 3" key="1">
    <citation type="submission" date="2018-11" db="EMBL/GenBank/DDBJ databases">
        <title>Genome squencing of methanotrophic bacteria isolated from alkaline groundwater in Korea.</title>
        <authorList>
            <person name="Nguyen L.N."/>
        </authorList>
    </citation>
    <scope>NUCLEOTIDE SEQUENCE [LARGE SCALE GENOMIC DNA]</scope>
    <source>
        <strain evidence="2 3">GW6</strain>
    </source>
</reference>
<feature type="region of interest" description="Disordered" evidence="1">
    <location>
        <begin position="25"/>
        <end position="102"/>
    </location>
</feature>
<feature type="region of interest" description="Disordered" evidence="1">
    <location>
        <begin position="318"/>
        <end position="347"/>
    </location>
</feature>
<proteinExistence type="predicted"/>
<evidence type="ECO:0008006" key="4">
    <source>
        <dbReference type="Google" id="ProtNLM"/>
    </source>
</evidence>
<protein>
    <recommendedName>
        <fullName evidence="4">Transglycosylase SLT domain-containing protein</fullName>
    </recommendedName>
</protein>
<sequence length="347" mass="37607">MTKIVIENRLLFGQFDDHAASSTAHSFASLSPPSATPLLDERPIDLGAPSVERGDRLSPTTPKATPSAPTTRRAVPHMPATSAPVAPQPQGRSPPSVGPHDFARGLALRGSAFSVPPHAQRVPAGRGRNAIMQRAAALAPPSGTPAQWEAAAAQRRHDFAEQMRSRLPGRALLPRRARPNEFFTGENARALKESAARLRIPPERLAEVIAHETIGSFSPRKWGGKRGRYMGLIQFGPRERREYGAHDRQSFKEQLGSMERFLLGRGYKPGMGQLDLYSTVLAGRPGLYRARDKNGSVAQHVERMRSIWGPQVKRFLASGSTGASPRAIAGGETPQGPVPPTSTAEKW</sequence>
<evidence type="ECO:0000313" key="2">
    <source>
        <dbReference type="EMBL" id="AZG75980.1"/>
    </source>
</evidence>
<dbReference type="EMBL" id="CP034086">
    <property type="protein sequence ID" value="AZG75980.1"/>
    <property type="molecule type" value="Genomic_DNA"/>
</dbReference>
<name>A0A3G8M4L5_9HYPH</name>
<dbReference type="Proteomes" id="UP000273982">
    <property type="component" value="Chromosome"/>
</dbReference>
<dbReference type="RefSeq" id="WP_124737820.1">
    <property type="nucleotide sequence ID" value="NZ_CP034086.1"/>
</dbReference>